<dbReference type="Gene3D" id="2.40.30.170">
    <property type="match status" value="1"/>
</dbReference>
<name>A0ABS0AJ29_9GAMM</name>
<keyword evidence="3" id="KW-0812">Transmembrane</keyword>
<dbReference type="Gene3D" id="1.10.287.470">
    <property type="entry name" value="Helix hairpin bin"/>
    <property type="match status" value="1"/>
</dbReference>
<feature type="coiled-coil region" evidence="2">
    <location>
        <begin position="176"/>
        <end position="203"/>
    </location>
</feature>
<comment type="similarity">
    <text evidence="1">Belongs to the membrane fusion protein (MFP) (TC 8.A.1) family.</text>
</comment>
<dbReference type="Proteomes" id="UP000644441">
    <property type="component" value="Unassembled WGS sequence"/>
</dbReference>
<gene>
    <name evidence="5" type="ORF">ISO4_02750</name>
</gene>
<evidence type="ECO:0000256" key="3">
    <source>
        <dbReference type="SAM" id="Phobius"/>
    </source>
</evidence>
<keyword evidence="2" id="KW-0175">Coiled coil</keyword>
<evidence type="ECO:0000313" key="5">
    <source>
        <dbReference type="EMBL" id="MBF5054148.1"/>
    </source>
</evidence>
<dbReference type="Gene3D" id="2.40.420.20">
    <property type="match status" value="1"/>
</dbReference>
<protein>
    <submittedName>
        <fullName evidence="5">RND family efflux transporter MFP subunit</fullName>
    </submittedName>
</protein>
<keyword evidence="3" id="KW-1133">Transmembrane helix</keyword>
<dbReference type="EMBL" id="ARXR01000031">
    <property type="protein sequence ID" value="MBF5054148.1"/>
    <property type="molecule type" value="Genomic_DNA"/>
</dbReference>
<dbReference type="InterPro" id="IPR006143">
    <property type="entry name" value="RND_pump_MFP"/>
</dbReference>
<dbReference type="PANTHER" id="PTHR30469:SF15">
    <property type="entry name" value="HLYD FAMILY OF SECRETION PROTEINS"/>
    <property type="match status" value="1"/>
</dbReference>
<feature type="transmembrane region" description="Helical" evidence="3">
    <location>
        <begin position="21"/>
        <end position="41"/>
    </location>
</feature>
<keyword evidence="3" id="KW-0472">Membrane</keyword>
<feature type="domain" description="Multidrug resistance protein MdtA-like barrel-sandwich hybrid" evidence="4">
    <location>
        <begin position="84"/>
        <end position="231"/>
    </location>
</feature>
<dbReference type="InterPro" id="IPR058625">
    <property type="entry name" value="MdtA-like_BSH"/>
</dbReference>
<dbReference type="PANTHER" id="PTHR30469">
    <property type="entry name" value="MULTIDRUG RESISTANCE PROTEIN MDTA"/>
    <property type="match status" value="1"/>
</dbReference>
<reference evidence="5 6" key="1">
    <citation type="submission" date="2012-09" db="EMBL/GenBank/DDBJ databases">
        <title>Genome Sequence of alkane-degrading Bacterium Alcanivorax venustensis ISO4.</title>
        <authorList>
            <person name="Lai Q."/>
            <person name="Shao Z."/>
        </authorList>
    </citation>
    <scope>NUCLEOTIDE SEQUENCE [LARGE SCALE GENOMIC DNA]</scope>
    <source>
        <strain evidence="5 6">ISO4</strain>
    </source>
</reference>
<evidence type="ECO:0000256" key="2">
    <source>
        <dbReference type="SAM" id="Coils"/>
    </source>
</evidence>
<dbReference type="NCBIfam" id="TIGR01730">
    <property type="entry name" value="RND_mfp"/>
    <property type="match status" value="1"/>
</dbReference>
<evidence type="ECO:0000313" key="6">
    <source>
        <dbReference type="Proteomes" id="UP000644441"/>
    </source>
</evidence>
<proteinExistence type="inferred from homology"/>
<keyword evidence="6" id="KW-1185">Reference proteome</keyword>
<dbReference type="Pfam" id="PF25917">
    <property type="entry name" value="BSH_RND"/>
    <property type="match status" value="1"/>
</dbReference>
<dbReference type="SUPFAM" id="SSF111369">
    <property type="entry name" value="HlyD-like secretion proteins"/>
    <property type="match status" value="1"/>
</dbReference>
<sequence>MSNTVDDQAARPESGRAGRGKTALVSVLILLAGVALMVLIFETEPTATRGDVARETAMLVEVRSAERGRFTPVIEVMGRVVPAREVTLQPRVSGRVIELAEAFEPGGRVAEGTALLRIDPADYQAALRQRRSELAQARADLELEQGRQAVAEQDFELLGEELDEGNRHLVLRQPQLKQARARVDFAEAALRRAELDLQRTRISAPFDAQILSRDVATGSQVSTGDSLARLVATDRYWVSASVPLSQLRWLRFAERDGEEGAPVTLRHEAAWGPSRSRQGRLQRLVGELDANARLARVLVSVEDPLALQSEAGAPSLILGAFVRTAIEGRALDDVVRLDRDLLRREDTVWVMEDGALDIRDVTVLLRDNDYVYLSDGLDQGDQVVATDLATVVDGAALRLEDAAGAETME</sequence>
<accession>A0ABS0AJ29</accession>
<comment type="caution">
    <text evidence="5">The sequence shown here is derived from an EMBL/GenBank/DDBJ whole genome shotgun (WGS) entry which is preliminary data.</text>
</comment>
<evidence type="ECO:0000259" key="4">
    <source>
        <dbReference type="Pfam" id="PF25917"/>
    </source>
</evidence>
<dbReference type="RefSeq" id="WP_194856614.1">
    <property type="nucleotide sequence ID" value="NZ_ARXR01000031.1"/>
</dbReference>
<evidence type="ECO:0000256" key="1">
    <source>
        <dbReference type="ARBA" id="ARBA00009477"/>
    </source>
</evidence>
<organism evidence="5 6">
    <name type="scientific">Alloalcanivorax venustensis ISO4</name>
    <dbReference type="NCBI Taxonomy" id="1177184"/>
    <lineage>
        <taxon>Bacteria</taxon>
        <taxon>Pseudomonadati</taxon>
        <taxon>Pseudomonadota</taxon>
        <taxon>Gammaproteobacteria</taxon>
        <taxon>Oceanospirillales</taxon>
        <taxon>Alcanivoracaceae</taxon>
        <taxon>Alloalcanivorax</taxon>
    </lineage>
</organism>
<dbReference type="Gene3D" id="2.40.50.100">
    <property type="match status" value="1"/>
</dbReference>